<dbReference type="Proteomes" id="UP000225972">
    <property type="component" value="Unassembled WGS sequence"/>
</dbReference>
<sequence>MVQMRASLATLILVSLSACSVPGPGEAPDGVHDPHEQTNRKVHAFNRKIDQKVLRSAGVGYATVVPEGVQDNVSNFADTVALPGTVVNQILQGRPGPATRNTVRFAINATLGFAGLADVATDFGIPEDNSDFGETLAVWGVPEGAYMELPFLGPSTERDTAGIVVDFFTNPLDYVIPSEYSSLGTSAYVLSKVGDRGRFADTVDSIYYESADSYAQLRLIYLQNRRYELGEEAPADEIDPLALDTEGF</sequence>
<protein>
    <submittedName>
        <fullName evidence="4">Putative phospholipid-binding lipoprotein MlaA</fullName>
    </submittedName>
</protein>
<dbReference type="GO" id="GO:0120010">
    <property type="term" value="P:intermembrane phospholipid transfer"/>
    <property type="evidence" value="ECO:0007669"/>
    <property type="project" value="TreeGrafter"/>
</dbReference>
<feature type="chain" id="PRO_5013122255" evidence="3">
    <location>
        <begin position="21"/>
        <end position="248"/>
    </location>
</feature>
<dbReference type="PANTHER" id="PTHR30035:SF3">
    <property type="entry name" value="INTERMEMBRANE PHOSPHOLIPID TRANSPORT SYSTEM LIPOPROTEIN MLAA"/>
    <property type="match status" value="1"/>
</dbReference>
<evidence type="ECO:0000256" key="3">
    <source>
        <dbReference type="SAM" id="SignalP"/>
    </source>
</evidence>
<comment type="similarity">
    <text evidence="1">Belongs to the MlaA family.</text>
</comment>
<dbReference type="PRINTS" id="PR01805">
    <property type="entry name" value="VACJLIPOPROT"/>
</dbReference>
<dbReference type="Pfam" id="PF04333">
    <property type="entry name" value="MlaA"/>
    <property type="match status" value="1"/>
</dbReference>
<gene>
    <name evidence="4" type="primary">mlaA</name>
    <name evidence="4" type="ORF">TRP8649_00866</name>
</gene>
<dbReference type="PROSITE" id="PS51257">
    <property type="entry name" value="PROKAR_LIPOPROTEIN"/>
    <property type="match status" value="1"/>
</dbReference>
<evidence type="ECO:0000313" key="4">
    <source>
        <dbReference type="EMBL" id="SMX26781.1"/>
    </source>
</evidence>
<evidence type="ECO:0000313" key="5">
    <source>
        <dbReference type="Proteomes" id="UP000225972"/>
    </source>
</evidence>
<dbReference type="PANTHER" id="PTHR30035">
    <property type="entry name" value="LIPOPROTEIN VACJ-RELATED"/>
    <property type="match status" value="1"/>
</dbReference>
<proteinExistence type="inferred from homology"/>
<dbReference type="OrthoDB" id="9785326at2"/>
<reference evidence="5" key="1">
    <citation type="submission" date="2017-05" db="EMBL/GenBank/DDBJ databases">
        <authorList>
            <person name="Rodrigo-Torres L."/>
            <person name="Arahal R. D."/>
            <person name="Lucena T."/>
        </authorList>
    </citation>
    <scope>NUCLEOTIDE SEQUENCE [LARGE SCALE GENOMIC DNA]</scope>
    <source>
        <strain evidence="5">CECT 8649</strain>
    </source>
</reference>
<dbReference type="InterPro" id="IPR007428">
    <property type="entry name" value="MlaA"/>
</dbReference>
<evidence type="ECO:0000256" key="1">
    <source>
        <dbReference type="ARBA" id="ARBA00010634"/>
    </source>
</evidence>
<keyword evidence="2 3" id="KW-0732">Signal</keyword>
<organism evidence="4 5">
    <name type="scientific">Pelagimonas phthalicica</name>
    <dbReference type="NCBI Taxonomy" id="1037362"/>
    <lineage>
        <taxon>Bacteria</taxon>
        <taxon>Pseudomonadati</taxon>
        <taxon>Pseudomonadota</taxon>
        <taxon>Alphaproteobacteria</taxon>
        <taxon>Rhodobacterales</taxon>
        <taxon>Roseobacteraceae</taxon>
        <taxon>Pelagimonas</taxon>
    </lineage>
</organism>
<dbReference type="EMBL" id="FXXP01000001">
    <property type="protein sequence ID" value="SMX26781.1"/>
    <property type="molecule type" value="Genomic_DNA"/>
</dbReference>
<accession>A0A238J7R8</accession>
<dbReference type="GO" id="GO:0016020">
    <property type="term" value="C:membrane"/>
    <property type="evidence" value="ECO:0007669"/>
    <property type="project" value="InterPro"/>
</dbReference>
<feature type="signal peptide" evidence="3">
    <location>
        <begin position="1"/>
        <end position="20"/>
    </location>
</feature>
<keyword evidence="5" id="KW-1185">Reference proteome</keyword>
<evidence type="ECO:0000256" key="2">
    <source>
        <dbReference type="ARBA" id="ARBA00022729"/>
    </source>
</evidence>
<name>A0A238J7R8_9RHOB</name>
<dbReference type="AlphaFoldDB" id="A0A238J7R8"/>
<dbReference type="RefSeq" id="WP_099242856.1">
    <property type="nucleotide sequence ID" value="NZ_FXXP01000001.1"/>
</dbReference>
<keyword evidence="4" id="KW-0449">Lipoprotein</keyword>